<feature type="transmembrane region" description="Helical" evidence="6">
    <location>
        <begin position="319"/>
        <end position="338"/>
    </location>
</feature>
<feature type="transmembrane region" description="Helical" evidence="6">
    <location>
        <begin position="48"/>
        <end position="68"/>
    </location>
</feature>
<dbReference type="InterPro" id="IPR045851">
    <property type="entry name" value="AMP-bd_C_sf"/>
</dbReference>
<dbReference type="Gene3D" id="3.30.300.30">
    <property type="match status" value="1"/>
</dbReference>
<evidence type="ECO:0000256" key="4">
    <source>
        <dbReference type="ARBA" id="ARBA00022989"/>
    </source>
</evidence>
<evidence type="ECO:0000313" key="9">
    <source>
        <dbReference type="Proteomes" id="UP000198924"/>
    </source>
</evidence>
<feature type="transmembrane region" description="Helical" evidence="6">
    <location>
        <begin position="126"/>
        <end position="144"/>
    </location>
</feature>
<feature type="transmembrane region" description="Helical" evidence="6">
    <location>
        <begin position="486"/>
        <end position="506"/>
    </location>
</feature>
<feature type="domain" description="Phospholipid/glycerol acyltransferase" evidence="7">
    <location>
        <begin position="492"/>
        <end position="603"/>
    </location>
</feature>
<reference evidence="9" key="1">
    <citation type="submission" date="2016-10" db="EMBL/GenBank/DDBJ databases">
        <authorList>
            <person name="Varghese N."/>
            <person name="Submissions S."/>
        </authorList>
    </citation>
    <scope>NUCLEOTIDE SEQUENCE [LARGE SCALE GENOMIC DNA]</scope>
    <source>
        <strain evidence="9">DSM 11578</strain>
    </source>
</reference>
<dbReference type="Gene3D" id="1.20.1250.20">
    <property type="entry name" value="MFS general substrate transporter like domains"/>
    <property type="match status" value="1"/>
</dbReference>
<dbReference type="PROSITE" id="PS00455">
    <property type="entry name" value="AMP_BINDING"/>
    <property type="match status" value="1"/>
</dbReference>
<dbReference type="PANTHER" id="PTHR24096:SF149">
    <property type="entry name" value="AMP-BINDING DOMAIN-CONTAINING PROTEIN-RELATED"/>
    <property type="match status" value="1"/>
</dbReference>
<evidence type="ECO:0000256" key="3">
    <source>
        <dbReference type="ARBA" id="ARBA00022692"/>
    </source>
</evidence>
<evidence type="ECO:0000259" key="7">
    <source>
        <dbReference type="SMART" id="SM00563"/>
    </source>
</evidence>
<evidence type="ECO:0000313" key="8">
    <source>
        <dbReference type="EMBL" id="SFK40404.1"/>
    </source>
</evidence>
<keyword evidence="4 6" id="KW-1133">Transmembrane helix</keyword>
<evidence type="ECO:0000256" key="2">
    <source>
        <dbReference type="ARBA" id="ARBA00022598"/>
    </source>
</evidence>
<dbReference type="STRING" id="45496.SAMN04488079_11027"/>
<dbReference type="Proteomes" id="UP000198924">
    <property type="component" value="Unassembled WGS sequence"/>
</dbReference>
<name>A0A1I3Z8I2_9GAMM</name>
<dbReference type="Pfam" id="PF01553">
    <property type="entry name" value="Acyltransferase"/>
    <property type="match status" value="1"/>
</dbReference>
<keyword evidence="2 8" id="KW-0436">Ligase</keyword>
<dbReference type="Pfam" id="PF00501">
    <property type="entry name" value="AMP-binding"/>
    <property type="match status" value="1"/>
</dbReference>
<dbReference type="CDD" id="cd07989">
    <property type="entry name" value="LPLAT_AGPAT-like"/>
    <property type="match status" value="1"/>
</dbReference>
<dbReference type="GO" id="GO:0022857">
    <property type="term" value="F:transmembrane transporter activity"/>
    <property type="evidence" value="ECO:0007669"/>
    <property type="project" value="InterPro"/>
</dbReference>
<dbReference type="NCBIfam" id="NF006386">
    <property type="entry name" value="PRK08633.1"/>
    <property type="match status" value="1"/>
</dbReference>
<keyword evidence="8" id="KW-0808">Transferase</keyword>
<dbReference type="AlphaFoldDB" id="A0A1I3Z8I2"/>
<feature type="transmembrane region" description="Helical" evidence="6">
    <location>
        <begin position="225"/>
        <end position="245"/>
    </location>
</feature>
<comment type="similarity">
    <text evidence="1">Belongs to the ATP-dependent AMP-binding enzyme family.</text>
</comment>
<dbReference type="EMBL" id="FOSH01000010">
    <property type="protein sequence ID" value="SFK40404.1"/>
    <property type="molecule type" value="Genomic_DNA"/>
</dbReference>
<feature type="transmembrane region" description="Helical" evidence="6">
    <location>
        <begin position="88"/>
        <end position="106"/>
    </location>
</feature>
<accession>A0A1I3Z8I2</accession>
<feature type="transmembrane region" description="Helical" evidence="6">
    <location>
        <begin position="187"/>
        <end position="205"/>
    </location>
</feature>
<proteinExistence type="inferred from homology"/>
<dbReference type="GO" id="GO:0016405">
    <property type="term" value="F:CoA-ligase activity"/>
    <property type="evidence" value="ECO:0007669"/>
    <property type="project" value="TreeGrafter"/>
</dbReference>
<dbReference type="Gene3D" id="3.40.50.12780">
    <property type="entry name" value="N-terminal domain of ligase-like"/>
    <property type="match status" value="1"/>
</dbReference>
<dbReference type="InterPro" id="IPR020845">
    <property type="entry name" value="AMP-binding_CS"/>
</dbReference>
<dbReference type="PANTHER" id="PTHR24096">
    <property type="entry name" value="LONG-CHAIN-FATTY-ACID--COA LIGASE"/>
    <property type="match status" value="1"/>
</dbReference>
<evidence type="ECO:0000256" key="6">
    <source>
        <dbReference type="SAM" id="Phobius"/>
    </source>
</evidence>
<gene>
    <name evidence="8" type="ORF">SAMN04488079_11027</name>
</gene>
<dbReference type="InterPro" id="IPR002123">
    <property type="entry name" value="Plipid/glycerol_acylTrfase"/>
</dbReference>
<dbReference type="CDD" id="cd06173">
    <property type="entry name" value="MFS_MefA_like"/>
    <property type="match status" value="1"/>
</dbReference>
<keyword evidence="8" id="KW-0012">Acyltransferase</keyword>
<feature type="transmembrane region" description="Helical" evidence="6">
    <location>
        <begin position="20"/>
        <end position="41"/>
    </location>
</feature>
<dbReference type="SUPFAM" id="SSF56801">
    <property type="entry name" value="Acetyl-CoA synthetase-like"/>
    <property type="match status" value="1"/>
</dbReference>
<keyword evidence="5 6" id="KW-0472">Membrane</keyword>
<feature type="transmembrane region" description="Helical" evidence="6">
    <location>
        <begin position="408"/>
        <end position="432"/>
    </location>
</feature>
<sequence length="1192" mass="130386">MGIMNEVMNDTLSANYRLSGIRIQSCTSLILNGCCIVLPVVDYLCMQALFAIKGFLLFSLIAFLNAFVDLGHKILIQNTIFKTYDGDVQIMLSALVNALILLPFILMMTPSSFLADKYPKNKVMQYSALSAVVATVLITVFYYLGWFWAAFLMTLALSIQSAIYSPAKYGYIKELVGVKKLASGNGVIQAVTTTAILLGTLAFSFGFESLLSHQYYRQPEDILPLIAPLGWVLVILSTVEWVAALKLEQKSTIRKEQKFNTKAYLSGQSAVGIMKDLTSNQVIFRSVIGLAVFWSLCQVMLATFPAFAKDIAGIDNTVIIQGTMAFAGLGIVLGAFMAGKVSSNYIETGLIPVGAMGVALTVAFVSFAITPFLQAVNFFLLGVFGGLYLVPLNALIQYHAKSAQMGRILAGNNFVQNIAMLSFLFLTILAAYAGMNSLGIFAILLAVALVGAIYTITQLPQSLARLVVSTVFSMRYRLTVLNMESIPATGGVLMLGNHISWIDWAIVQMASPRPLRFVMAKSIYERWYLRFIFEFFNIIPVGSGASKQALDAVKESLNNGEVVCLFPEGAISRNGHLGEFQRGFEVAAADANAVIVPFYLRGLWGSRFSRSSDRLKTLRSKQSFSDLIVAFGKPLPINSDRFSVKQAVLQLSVDAWTSYTESLETLPEAIIKGLKRQGSEMAAADIIGSTTSGHRMLSAAILFSKAIPDDCKQNIGILMPSSSAGVIANIASLLNGKTLVNLNFTATSEALSGAIQKADINTIITSRKFIEKLSNKGFDTSLIEKAEHVLYMEDMRQNIKKRDFISMMLFVRLMPIEVIKACYMKAVKANDPAVILFSSGSEGTPKGVLLSHRNVISNIKQVADVLNTERDDVIMSVLPLFHAFGLTVTTFLPLVESLPVICHPDPTDVRNIAKGIATFRGTILCGTSTFLRMYVRNRKVEPLMLESLRIVVSGAEKLNLEVRDSFKIKFNKTIYEGYGATETTPVASVNIPDKLAPDTLTTQVGSKLGTVGMPLPGTRFRIVNPETFEDLPADEDGLILIGGNQVMIAYLDDPEKTESVITEQDGVRWYHTGDKGHLDEDGFLVIVDRYSRFAKVGGEMISLGAIESAIKPHINEEVEILATTVADDKKGEKVVLLYTQQDAETEIKQTISEQLSPLMQPNKLLYVTEIPKLGTGKTDLSAAKKLAEQADE</sequence>
<dbReference type="SMART" id="SM00563">
    <property type="entry name" value="PlsC"/>
    <property type="match status" value="1"/>
</dbReference>
<keyword evidence="9" id="KW-1185">Reference proteome</keyword>
<dbReference type="SUPFAM" id="SSF103473">
    <property type="entry name" value="MFS general substrate transporter"/>
    <property type="match status" value="1"/>
</dbReference>
<dbReference type="InterPro" id="IPR000873">
    <property type="entry name" value="AMP-dep_synth/lig_dom"/>
</dbReference>
<dbReference type="InterPro" id="IPR011701">
    <property type="entry name" value="MFS"/>
</dbReference>
<feature type="transmembrane region" description="Helical" evidence="6">
    <location>
        <begin position="375"/>
        <end position="396"/>
    </location>
</feature>
<feature type="transmembrane region" description="Helical" evidence="6">
    <location>
        <begin position="282"/>
        <end position="307"/>
    </location>
</feature>
<dbReference type="InterPro" id="IPR036259">
    <property type="entry name" value="MFS_trans_sf"/>
</dbReference>
<protein>
    <submittedName>
        <fullName evidence="8">Acyl-[acyl-carrier-protein]-phospholipid O-acyltransferase / long-chain-fatty-acid--[acyl-carrier-protein] ligase</fullName>
    </submittedName>
</protein>
<feature type="transmembrane region" description="Helical" evidence="6">
    <location>
        <begin position="438"/>
        <end position="456"/>
    </location>
</feature>
<keyword evidence="3 6" id="KW-0812">Transmembrane</keyword>
<organism evidence="8 9">
    <name type="scientific">Methylophaga sulfidovorans</name>
    <dbReference type="NCBI Taxonomy" id="45496"/>
    <lineage>
        <taxon>Bacteria</taxon>
        <taxon>Pseudomonadati</taxon>
        <taxon>Pseudomonadota</taxon>
        <taxon>Gammaproteobacteria</taxon>
        <taxon>Thiotrichales</taxon>
        <taxon>Piscirickettsiaceae</taxon>
        <taxon>Methylophaga</taxon>
    </lineage>
</organism>
<dbReference type="Pfam" id="PF07690">
    <property type="entry name" value="MFS_1"/>
    <property type="match status" value="1"/>
</dbReference>
<feature type="transmembrane region" description="Helical" evidence="6">
    <location>
        <begin position="350"/>
        <end position="369"/>
    </location>
</feature>
<dbReference type="GO" id="GO:0016746">
    <property type="term" value="F:acyltransferase activity"/>
    <property type="evidence" value="ECO:0007669"/>
    <property type="project" value="UniProtKB-KW"/>
</dbReference>
<evidence type="ECO:0000256" key="1">
    <source>
        <dbReference type="ARBA" id="ARBA00006432"/>
    </source>
</evidence>
<evidence type="ECO:0000256" key="5">
    <source>
        <dbReference type="ARBA" id="ARBA00023136"/>
    </source>
</evidence>
<dbReference type="InterPro" id="IPR042099">
    <property type="entry name" value="ANL_N_sf"/>
</dbReference>
<dbReference type="SUPFAM" id="SSF69593">
    <property type="entry name" value="Glycerol-3-phosphate (1)-acyltransferase"/>
    <property type="match status" value="1"/>
</dbReference>